<evidence type="ECO:0000256" key="2">
    <source>
        <dbReference type="ARBA" id="ARBA00022448"/>
    </source>
</evidence>
<accession>X0RU93</accession>
<dbReference type="InterPro" id="IPR000515">
    <property type="entry name" value="MetI-like"/>
</dbReference>
<evidence type="ECO:0000256" key="3">
    <source>
        <dbReference type="ARBA" id="ARBA00022475"/>
    </source>
</evidence>
<feature type="transmembrane region" description="Helical" evidence="7">
    <location>
        <begin position="86"/>
        <end position="105"/>
    </location>
</feature>
<dbReference type="SUPFAM" id="SSF161098">
    <property type="entry name" value="MetI-like"/>
    <property type="match status" value="1"/>
</dbReference>
<dbReference type="GO" id="GO:0005886">
    <property type="term" value="C:plasma membrane"/>
    <property type="evidence" value="ECO:0007669"/>
    <property type="project" value="UniProtKB-SubCell"/>
</dbReference>
<name>X0RU93_9ZZZZ</name>
<proteinExistence type="predicted"/>
<evidence type="ECO:0000256" key="4">
    <source>
        <dbReference type="ARBA" id="ARBA00022692"/>
    </source>
</evidence>
<keyword evidence="5 7" id="KW-1133">Transmembrane helix</keyword>
<evidence type="ECO:0000313" key="9">
    <source>
        <dbReference type="EMBL" id="GAF72363.1"/>
    </source>
</evidence>
<feature type="transmembrane region" description="Helical" evidence="7">
    <location>
        <begin position="32"/>
        <end position="50"/>
    </location>
</feature>
<comment type="subcellular location">
    <subcellularLocation>
        <location evidence="1">Cell membrane</location>
        <topology evidence="1">Multi-pass membrane protein</topology>
    </subcellularLocation>
</comment>
<gene>
    <name evidence="9" type="ORF">S01H1_07908</name>
</gene>
<protein>
    <recommendedName>
        <fullName evidence="8">ABC transmembrane type-1 domain-containing protein</fullName>
    </recommendedName>
</protein>
<reference evidence="9" key="1">
    <citation type="journal article" date="2014" name="Front. Microbiol.">
        <title>High frequency of phylogenetically diverse reductive dehalogenase-homologous genes in deep subseafloor sedimentary metagenomes.</title>
        <authorList>
            <person name="Kawai M."/>
            <person name="Futagami T."/>
            <person name="Toyoda A."/>
            <person name="Takaki Y."/>
            <person name="Nishi S."/>
            <person name="Hori S."/>
            <person name="Arai W."/>
            <person name="Tsubouchi T."/>
            <person name="Morono Y."/>
            <person name="Uchiyama I."/>
            <person name="Ito T."/>
            <person name="Fujiyama A."/>
            <person name="Inagaki F."/>
            <person name="Takami H."/>
        </authorList>
    </citation>
    <scope>NUCLEOTIDE SEQUENCE</scope>
    <source>
        <strain evidence="9">Expedition CK06-06</strain>
    </source>
</reference>
<dbReference type="Gene3D" id="1.10.3720.10">
    <property type="entry name" value="MetI-like"/>
    <property type="match status" value="1"/>
</dbReference>
<evidence type="ECO:0000259" key="8">
    <source>
        <dbReference type="PROSITE" id="PS50928"/>
    </source>
</evidence>
<keyword evidence="2" id="KW-0813">Transport</keyword>
<dbReference type="CDD" id="cd06261">
    <property type="entry name" value="TM_PBP2"/>
    <property type="match status" value="1"/>
</dbReference>
<feature type="domain" description="ABC transmembrane type-1" evidence="8">
    <location>
        <begin position="1"/>
        <end position="104"/>
    </location>
</feature>
<dbReference type="PROSITE" id="PS50928">
    <property type="entry name" value="ABC_TM1"/>
    <property type="match status" value="1"/>
</dbReference>
<dbReference type="PANTHER" id="PTHR30043:SF1">
    <property type="entry name" value="ABC TRANSPORT SYSTEM PERMEASE PROTEIN P69"/>
    <property type="match status" value="1"/>
</dbReference>
<evidence type="ECO:0000256" key="5">
    <source>
        <dbReference type="ARBA" id="ARBA00022989"/>
    </source>
</evidence>
<dbReference type="EMBL" id="BARS01004057">
    <property type="protein sequence ID" value="GAF72363.1"/>
    <property type="molecule type" value="Genomic_DNA"/>
</dbReference>
<keyword evidence="6 7" id="KW-0472">Membrane</keyword>
<evidence type="ECO:0000256" key="7">
    <source>
        <dbReference type="SAM" id="Phobius"/>
    </source>
</evidence>
<evidence type="ECO:0000256" key="6">
    <source>
        <dbReference type="ARBA" id="ARBA00023136"/>
    </source>
</evidence>
<feature type="transmembrane region" description="Helical" evidence="7">
    <location>
        <begin position="56"/>
        <end position="74"/>
    </location>
</feature>
<organism evidence="9">
    <name type="scientific">marine sediment metagenome</name>
    <dbReference type="NCBI Taxonomy" id="412755"/>
    <lineage>
        <taxon>unclassified sequences</taxon>
        <taxon>metagenomes</taxon>
        <taxon>ecological metagenomes</taxon>
    </lineage>
</organism>
<dbReference type="GO" id="GO:0055085">
    <property type="term" value="P:transmembrane transport"/>
    <property type="evidence" value="ECO:0007669"/>
    <property type="project" value="InterPro"/>
</dbReference>
<sequence length="112" mass="12191">ALGKLYSEAVESIDTGPIEAVTATGANRLQTIVYAVIPQIIPPYIAFTIYRWDINVRMSTVIGFVGGGGIGYLLQQWIRLLMYEEAGAAVWAIALVVAIMDYASAKVREKVV</sequence>
<comment type="caution">
    <text evidence="9">The sequence shown here is derived from an EMBL/GenBank/DDBJ whole genome shotgun (WGS) entry which is preliminary data.</text>
</comment>
<dbReference type="AlphaFoldDB" id="X0RU93"/>
<feature type="non-terminal residue" evidence="9">
    <location>
        <position position="1"/>
    </location>
</feature>
<keyword evidence="4 7" id="KW-0812">Transmembrane</keyword>
<evidence type="ECO:0000256" key="1">
    <source>
        <dbReference type="ARBA" id="ARBA00004651"/>
    </source>
</evidence>
<keyword evidence="3" id="KW-1003">Cell membrane</keyword>
<dbReference type="Pfam" id="PF00528">
    <property type="entry name" value="BPD_transp_1"/>
    <property type="match status" value="1"/>
</dbReference>
<dbReference type="PANTHER" id="PTHR30043">
    <property type="entry name" value="PHOSPHONATES TRANSPORT SYSTEM PERMEASE PROTEIN"/>
    <property type="match status" value="1"/>
</dbReference>
<dbReference type="InterPro" id="IPR035906">
    <property type="entry name" value="MetI-like_sf"/>
</dbReference>